<keyword evidence="10" id="KW-1185">Reference proteome</keyword>
<feature type="compositionally biased region" description="Low complexity" evidence="6">
    <location>
        <begin position="119"/>
        <end position="130"/>
    </location>
</feature>
<protein>
    <submittedName>
        <fullName evidence="9">Ammonium transporter Rh type B</fullName>
    </submittedName>
</protein>
<feature type="transmembrane region" description="Helical" evidence="7">
    <location>
        <begin position="569"/>
        <end position="594"/>
    </location>
</feature>
<evidence type="ECO:0000256" key="5">
    <source>
        <dbReference type="ARBA" id="ARBA00023136"/>
    </source>
</evidence>
<gene>
    <name evidence="9" type="ORF">Fcan01_03625</name>
</gene>
<proteinExistence type="inferred from homology"/>
<sequence length="676" mass="72658">MSDSNKSSGSDDEDDAAASNPHVEPSISGDSPKIHRATLNLTTAEAQKFISEQLQRHVEVTITTALEKALSQMESRRTLQREEVSAGGVTSDKHGDTIQNARCSRSHSTPAPVKRPQISSTGTVESSSGGSDDEGTDDQEGGGKSSCPSAKEPIALVLLSAQISLIVMFGFLVKYDEGEEHHYGNNETTTTTTTETTTGPPSTFKQNSTRMPNMVSQYYQQYQDIQVMVFLGIGVLMAFIRKYGYSAIAKYFKGFTMLAGALAVQWSILVRGLIFNGPNPIPLNIVSLIYGDFAAAVVLISYGVVIGVASPLQLVFMTFAEILFYIVNKYIGAMIFQAVDTGGSIFVHVFAAYFGLGVSRGMRSVADINTTHLEPSYNSNIFCLVAVVFLWLFWPSFNSALSTGMDQDRVVINTMLSLFGSCVTAFATSALFNGNKFVLAHVQNASLAGGVAVGAVVDLMILPCGALTIGVLGGFLCVFGCQFISPLLSRKLGLHDSCGVHNLHGLPGVLAALASVLLAALASECDYGPNLYLRYPARAPLAMSPRLAELQALSPNIAAGVNRTGMGQAMVQLTVLGITLGVSIVAGAFTGLLMRLPIFRKMPRSQCFLDGVYFEMEPEEVTLVKREKKTIDQKLSNKVIPKNSINPVPAFVNGRDGTTTNASPPPDRRKFKKYEL</sequence>
<feature type="transmembrane region" description="Helical" evidence="7">
    <location>
        <begin position="312"/>
        <end position="328"/>
    </location>
</feature>
<keyword evidence="4 7" id="KW-1133">Transmembrane helix</keyword>
<keyword evidence="5 7" id="KW-0472">Membrane</keyword>
<dbReference type="AlphaFoldDB" id="A0A226F468"/>
<dbReference type="InterPro" id="IPR024041">
    <property type="entry name" value="NH4_transpt_AmtB-like_dom"/>
</dbReference>
<feature type="transmembrane region" description="Helical" evidence="7">
    <location>
        <begin position="468"/>
        <end position="488"/>
    </location>
</feature>
<dbReference type="Gene3D" id="1.10.3430.10">
    <property type="entry name" value="Ammonium transporter AmtB like domains"/>
    <property type="match status" value="1"/>
</dbReference>
<dbReference type="OrthoDB" id="534912at2759"/>
<feature type="transmembrane region" description="Helical" evidence="7">
    <location>
        <begin position="154"/>
        <end position="173"/>
    </location>
</feature>
<dbReference type="InterPro" id="IPR002229">
    <property type="entry name" value="RhesusRHD"/>
</dbReference>
<feature type="region of interest" description="Disordered" evidence="6">
    <location>
        <begin position="650"/>
        <end position="676"/>
    </location>
</feature>
<feature type="transmembrane region" description="Helical" evidence="7">
    <location>
        <begin position="334"/>
        <end position="356"/>
    </location>
</feature>
<feature type="transmembrane region" description="Helical" evidence="7">
    <location>
        <begin position="225"/>
        <end position="243"/>
    </location>
</feature>
<evidence type="ECO:0000256" key="2">
    <source>
        <dbReference type="ARBA" id="ARBA00011036"/>
    </source>
</evidence>
<comment type="caution">
    <text evidence="9">The sequence shown here is derived from an EMBL/GenBank/DDBJ whole genome shotgun (WGS) entry which is preliminary data.</text>
</comment>
<evidence type="ECO:0000313" key="10">
    <source>
        <dbReference type="Proteomes" id="UP000198287"/>
    </source>
</evidence>
<feature type="transmembrane region" description="Helical" evidence="7">
    <location>
        <begin position="255"/>
        <end position="275"/>
    </location>
</feature>
<feature type="compositionally biased region" description="Polar residues" evidence="6">
    <location>
        <begin position="97"/>
        <end position="109"/>
    </location>
</feature>
<evidence type="ECO:0000259" key="8">
    <source>
        <dbReference type="Pfam" id="PF00909"/>
    </source>
</evidence>
<evidence type="ECO:0000256" key="4">
    <source>
        <dbReference type="ARBA" id="ARBA00022989"/>
    </source>
</evidence>
<feature type="region of interest" description="Disordered" evidence="6">
    <location>
        <begin position="181"/>
        <end position="204"/>
    </location>
</feature>
<feature type="transmembrane region" description="Helical" evidence="7">
    <location>
        <begin position="500"/>
        <end position="522"/>
    </location>
</feature>
<feature type="domain" description="Ammonium transporter AmtB-like" evidence="8">
    <location>
        <begin position="204"/>
        <end position="598"/>
    </location>
</feature>
<dbReference type="PANTHER" id="PTHR11730:SF60">
    <property type="entry name" value="RH50, ISOFORM D"/>
    <property type="match status" value="1"/>
</dbReference>
<comment type="similarity">
    <text evidence="2">Belongs to the ammonium transporter (TC 2.A.49) family. Rh subfamily.</text>
</comment>
<dbReference type="EMBL" id="LNIX01000001">
    <property type="protein sequence ID" value="OXA64585.1"/>
    <property type="molecule type" value="Genomic_DNA"/>
</dbReference>
<feature type="transmembrane region" description="Helical" evidence="7">
    <location>
        <begin position="414"/>
        <end position="432"/>
    </location>
</feature>
<evidence type="ECO:0000256" key="7">
    <source>
        <dbReference type="SAM" id="Phobius"/>
    </source>
</evidence>
<feature type="compositionally biased region" description="Basic and acidic residues" evidence="6">
    <location>
        <begin position="74"/>
        <end position="84"/>
    </location>
</feature>
<comment type="subcellular location">
    <subcellularLocation>
        <location evidence="1">Membrane</location>
        <topology evidence="1">Multi-pass membrane protein</topology>
    </subcellularLocation>
</comment>
<evidence type="ECO:0000256" key="1">
    <source>
        <dbReference type="ARBA" id="ARBA00004141"/>
    </source>
</evidence>
<dbReference type="Pfam" id="PF00909">
    <property type="entry name" value="Ammonium_transp"/>
    <property type="match status" value="1"/>
</dbReference>
<feature type="transmembrane region" description="Helical" evidence="7">
    <location>
        <begin position="444"/>
        <end position="462"/>
    </location>
</feature>
<dbReference type="GO" id="GO:0097272">
    <property type="term" value="P:ammonium homeostasis"/>
    <property type="evidence" value="ECO:0007669"/>
    <property type="project" value="TreeGrafter"/>
</dbReference>
<feature type="transmembrane region" description="Helical" evidence="7">
    <location>
        <begin position="281"/>
        <end position="305"/>
    </location>
</feature>
<name>A0A226F468_FOLCA</name>
<dbReference type="PANTHER" id="PTHR11730">
    <property type="entry name" value="AMMONIUM TRANSPORTER"/>
    <property type="match status" value="1"/>
</dbReference>
<accession>A0A226F468</accession>
<feature type="compositionally biased region" description="Low complexity" evidence="6">
    <location>
        <begin position="187"/>
        <end position="198"/>
    </location>
</feature>
<evidence type="ECO:0000313" key="9">
    <source>
        <dbReference type="EMBL" id="OXA64585.1"/>
    </source>
</evidence>
<feature type="region of interest" description="Disordered" evidence="6">
    <location>
        <begin position="72"/>
        <end position="147"/>
    </location>
</feature>
<dbReference type="GO" id="GO:0005886">
    <property type="term" value="C:plasma membrane"/>
    <property type="evidence" value="ECO:0007669"/>
    <property type="project" value="InterPro"/>
</dbReference>
<evidence type="ECO:0000256" key="3">
    <source>
        <dbReference type="ARBA" id="ARBA00022692"/>
    </source>
</evidence>
<evidence type="ECO:0000256" key="6">
    <source>
        <dbReference type="SAM" id="MobiDB-lite"/>
    </source>
</evidence>
<organism evidence="9 10">
    <name type="scientific">Folsomia candida</name>
    <name type="common">Springtail</name>
    <dbReference type="NCBI Taxonomy" id="158441"/>
    <lineage>
        <taxon>Eukaryota</taxon>
        <taxon>Metazoa</taxon>
        <taxon>Ecdysozoa</taxon>
        <taxon>Arthropoda</taxon>
        <taxon>Hexapoda</taxon>
        <taxon>Collembola</taxon>
        <taxon>Entomobryomorpha</taxon>
        <taxon>Isotomoidea</taxon>
        <taxon>Isotomidae</taxon>
        <taxon>Proisotominae</taxon>
        <taxon>Folsomia</taxon>
    </lineage>
</organism>
<dbReference type="SUPFAM" id="SSF111352">
    <property type="entry name" value="Ammonium transporter"/>
    <property type="match status" value="1"/>
</dbReference>
<dbReference type="InterPro" id="IPR029020">
    <property type="entry name" value="Ammonium/urea_transptr"/>
</dbReference>
<feature type="compositionally biased region" description="Acidic residues" evidence="6">
    <location>
        <begin position="131"/>
        <end position="140"/>
    </location>
</feature>
<feature type="transmembrane region" description="Helical" evidence="7">
    <location>
        <begin position="377"/>
        <end position="394"/>
    </location>
</feature>
<keyword evidence="3 7" id="KW-0812">Transmembrane</keyword>
<dbReference type="Proteomes" id="UP000198287">
    <property type="component" value="Unassembled WGS sequence"/>
</dbReference>
<dbReference type="PRINTS" id="PR00342">
    <property type="entry name" value="RHESUSRHD"/>
</dbReference>
<feature type="region of interest" description="Disordered" evidence="6">
    <location>
        <begin position="1"/>
        <end position="35"/>
    </location>
</feature>
<dbReference type="GO" id="GO:0008519">
    <property type="term" value="F:ammonium channel activity"/>
    <property type="evidence" value="ECO:0007669"/>
    <property type="project" value="InterPro"/>
</dbReference>
<reference evidence="9 10" key="1">
    <citation type="submission" date="2015-12" db="EMBL/GenBank/DDBJ databases">
        <title>The genome of Folsomia candida.</title>
        <authorList>
            <person name="Faddeeva A."/>
            <person name="Derks M.F."/>
            <person name="Anvar Y."/>
            <person name="Smit S."/>
            <person name="Van Straalen N."/>
            <person name="Roelofs D."/>
        </authorList>
    </citation>
    <scope>NUCLEOTIDE SEQUENCE [LARGE SCALE GENOMIC DNA]</scope>
    <source>
        <strain evidence="9 10">VU population</strain>
        <tissue evidence="9">Whole body</tissue>
    </source>
</reference>